<name>A0A7G3W7K5_NPVSF</name>
<sequence length="63" mass="7408">MISSYIRDNRVYMPIQRSLPSFKRCSLKLSLLCIKPSAFFISTASTVIHPVTRHHRHNEFLDF</sequence>
<organism evidence="1">
    <name type="scientific">Spodoptera frugiperda nuclear polyhedrosis virus</name>
    <name type="common">SfNPV</name>
    <dbReference type="NCBI Taxonomy" id="10455"/>
    <lineage>
        <taxon>Viruses</taxon>
        <taxon>Viruses incertae sedis</taxon>
        <taxon>Naldaviricetes</taxon>
        <taxon>Lefavirales</taxon>
        <taxon>Baculoviridae</taxon>
        <taxon>Alphabaculovirus</taxon>
        <taxon>Alphabaculovirus spofrugiperdae</taxon>
    </lineage>
</organism>
<evidence type="ECO:0000313" key="1">
    <source>
        <dbReference type="EMBL" id="QED40062.1"/>
    </source>
</evidence>
<protein>
    <submittedName>
        <fullName evidence="1">Uncharacterized protein</fullName>
    </submittedName>
</protein>
<dbReference type="EMBL" id="MK503924">
    <property type="protein sequence ID" value="QED40062.1"/>
    <property type="molecule type" value="Genomic_DNA"/>
</dbReference>
<reference evidence="1" key="1">
    <citation type="submission" date="2019-02" db="EMBL/GenBank/DDBJ databases">
        <title>Genetic diversity of Spodoptera frugiperda multiple nucleopolyhedovirus and pathogenicity against corn- and rice-strain S. frugiperda larvae.</title>
        <authorList>
            <person name="Harrison R.L."/>
            <person name="Rowley D.L."/>
            <person name="Popham H.J."/>
        </authorList>
    </citation>
    <scope>NUCLEOTIDE SEQUENCE</scope>
    <source>
        <strain evidence="1">IIBBL BCIPV 459</strain>
    </source>
</reference>
<proteinExistence type="predicted"/>
<organismHost>
    <name type="scientific">Lepidoptera</name>
    <name type="common">moths &amp; butterflies</name>
    <dbReference type="NCBI Taxonomy" id="7088"/>
</organismHost>
<accession>A0A7G3W7K5</accession>